<feature type="repeat" description="PPR" evidence="2">
    <location>
        <begin position="351"/>
        <end position="385"/>
    </location>
</feature>
<dbReference type="OrthoDB" id="509099at2759"/>
<dbReference type="FunFam" id="1.25.40.10:FF:000031">
    <property type="entry name" value="Pentatricopeptide repeat-containing protein mitochondrial"/>
    <property type="match status" value="2"/>
</dbReference>
<gene>
    <name evidence="3" type="ORF">KP509_35G007000</name>
</gene>
<feature type="repeat" description="PPR" evidence="2">
    <location>
        <begin position="453"/>
        <end position="487"/>
    </location>
</feature>
<proteinExistence type="predicted"/>
<feature type="repeat" description="PPR" evidence="2">
    <location>
        <begin position="284"/>
        <end position="318"/>
    </location>
</feature>
<dbReference type="Proteomes" id="UP000825935">
    <property type="component" value="Chromosome 35"/>
</dbReference>
<dbReference type="Gene3D" id="1.25.40.10">
    <property type="entry name" value="Tetratricopeptide repeat domain"/>
    <property type="match status" value="5"/>
</dbReference>
<feature type="non-terminal residue" evidence="3">
    <location>
        <position position="1"/>
    </location>
</feature>
<dbReference type="Pfam" id="PF13041">
    <property type="entry name" value="PPR_2"/>
    <property type="match status" value="5"/>
</dbReference>
<reference evidence="3" key="1">
    <citation type="submission" date="2021-08" db="EMBL/GenBank/DDBJ databases">
        <title>WGS assembly of Ceratopteris richardii.</title>
        <authorList>
            <person name="Marchant D.B."/>
            <person name="Chen G."/>
            <person name="Jenkins J."/>
            <person name="Shu S."/>
            <person name="Leebens-Mack J."/>
            <person name="Grimwood J."/>
            <person name="Schmutz J."/>
            <person name="Soltis P."/>
            <person name="Soltis D."/>
            <person name="Chen Z.-H."/>
        </authorList>
    </citation>
    <scope>NUCLEOTIDE SEQUENCE</scope>
    <source>
        <strain evidence="3">Whitten #5841</strain>
        <tissue evidence="3">Leaf</tissue>
    </source>
</reference>
<dbReference type="PANTHER" id="PTHR24015:SF548">
    <property type="entry name" value="OS08G0340900 PROTEIN"/>
    <property type="match status" value="1"/>
</dbReference>
<dbReference type="AlphaFoldDB" id="A0A8T2QEX6"/>
<protein>
    <recommendedName>
        <fullName evidence="5">Pentatricopeptide repeat-containing protein</fullName>
    </recommendedName>
</protein>
<dbReference type="EMBL" id="CM035440">
    <property type="protein sequence ID" value="KAH7281993.1"/>
    <property type="molecule type" value="Genomic_DNA"/>
</dbReference>
<evidence type="ECO:0000313" key="3">
    <source>
        <dbReference type="EMBL" id="KAH7281993.1"/>
    </source>
</evidence>
<keyword evidence="4" id="KW-1185">Reference proteome</keyword>
<dbReference type="GO" id="GO:0048731">
    <property type="term" value="P:system development"/>
    <property type="evidence" value="ECO:0007669"/>
    <property type="project" value="UniProtKB-ARBA"/>
</dbReference>
<dbReference type="SUPFAM" id="SSF48452">
    <property type="entry name" value="TPR-like"/>
    <property type="match status" value="1"/>
</dbReference>
<dbReference type="PROSITE" id="PS51375">
    <property type="entry name" value="PPR"/>
    <property type="match status" value="6"/>
</dbReference>
<sequence>IHANLLKEGFIQKSSVIVEALVALYAKCGFLSKAAALLDGFFVLNTFSWNAVITGYSQRGHGQYAFECFERMQHVGLTPDAVTLISLLKACGSIGASENGKRIHDEIIRRGLLENNTILGTALVDMYGKCGMLTQAHIVFWELPARNTVSWNALISGYVLHGQGNEALHCFEEMQHKGFTPNAVTYACVLKACGMMQALSDGELIHEEIHRQGLLRGDIVLGTALLDMYTKCGALVKAHLTIEELPARNVITWSVLIEGYAEQGQGEEALSCYQHMKSEGLSPNSVTFMSVLKACANIRALEKGEDIHYEINARGLLPEDTSLGNALIDMYAKCGALTKAHQVLEHLSHRNVVSWTALIEGYIQQNQSEKALEVYEKLQSEELSPSHVTYGCVLKACGQCGSIQRGRQVHHEIVRWQLLERDTTLGVALVEMYAKCGAFTEARETVNRLPAQDITCWNTLLEGYAQQERSQDVFRCFRELQAEGLSPNAFTYSCILHMCSHAGLVEEGQLYFAIMLLSDVERPDLGHYVCMVDCYGRAGDLNKAVAVIQSMPWYDYPVVWHALLAACSKSGDSVIGTWAFHCALQINNSDDVAYILMANIYAAAAVENGDR</sequence>
<dbReference type="InterPro" id="IPR002885">
    <property type="entry name" value="PPR_rpt"/>
</dbReference>
<evidence type="ECO:0000256" key="1">
    <source>
        <dbReference type="ARBA" id="ARBA00022737"/>
    </source>
</evidence>
<dbReference type="GO" id="GO:0003723">
    <property type="term" value="F:RNA binding"/>
    <property type="evidence" value="ECO:0007669"/>
    <property type="project" value="InterPro"/>
</dbReference>
<feature type="repeat" description="PPR" evidence="2">
    <location>
        <begin position="249"/>
        <end position="283"/>
    </location>
</feature>
<dbReference type="GO" id="GO:0009451">
    <property type="term" value="P:RNA modification"/>
    <property type="evidence" value="ECO:0007669"/>
    <property type="project" value="InterPro"/>
</dbReference>
<accession>A0A8T2QEX6</accession>
<feature type="repeat" description="PPR" evidence="2">
    <location>
        <begin position="45"/>
        <end position="79"/>
    </location>
</feature>
<dbReference type="Pfam" id="PF01535">
    <property type="entry name" value="PPR"/>
    <property type="match status" value="2"/>
</dbReference>
<keyword evidence="1" id="KW-0677">Repeat</keyword>
<dbReference type="FunFam" id="1.25.40.10:FF:000285">
    <property type="entry name" value="Pentatricopeptide repeat-containing protein, chloroplastic"/>
    <property type="match status" value="1"/>
</dbReference>
<dbReference type="PANTHER" id="PTHR24015">
    <property type="entry name" value="OS07G0578800 PROTEIN-RELATED"/>
    <property type="match status" value="1"/>
</dbReference>
<feature type="repeat" description="PPR" evidence="2">
    <location>
        <begin position="147"/>
        <end position="181"/>
    </location>
</feature>
<evidence type="ECO:0000313" key="4">
    <source>
        <dbReference type="Proteomes" id="UP000825935"/>
    </source>
</evidence>
<dbReference type="NCBIfam" id="TIGR00756">
    <property type="entry name" value="PPR"/>
    <property type="match status" value="6"/>
</dbReference>
<name>A0A8T2QEX6_CERRI</name>
<comment type="caution">
    <text evidence="3">The sequence shown here is derived from an EMBL/GenBank/DDBJ whole genome shotgun (WGS) entry which is preliminary data.</text>
</comment>
<dbReference type="InterPro" id="IPR046960">
    <property type="entry name" value="PPR_At4g14850-like_plant"/>
</dbReference>
<organism evidence="3 4">
    <name type="scientific">Ceratopteris richardii</name>
    <name type="common">Triangle waterfern</name>
    <dbReference type="NCBI Taxonomy" id="49495"/>
    <lineage>
        <taxon>Eukaryota</taxon>
        <taxon>Viridiplantae</taxon>
        <taxon>Streptophyta</taxon>
        <taxon>Embryophyta</taxon>
        <taxon>Tracheophyta</taxon>
        <taxon>Polypodiopsida</taxon>
        <taxon>Polypodiidae</taxon>
        <taxon>Polypodiales</taxon>
        <taxon>Pteridineae</taxon>
        <taxon>Pteridaceae</taxon>
        <taxon>Parkerioideae</taxon>
        <taxon>Ceratopteris</taxon>
    </lineage>
</organism>
<evidence type="ECO:0000256" key="2">
    <source>
        <dbReference type="PROSITE-ProRule" id="PRU00708"/>
    </source>
</evidence>
<dbReference type="FunFam" id="1.25.40.10:FF:000158">
    <property type="entry name" value="pentatricopeptide repeat-containing protein At2g33680"/>
    <property type="match status" value="1"/>
</dbReference>
<evidence type="ECO:0008006" key="5">
    <source>
        <dbReference type="Google" id="ProtNLM"/>
    </source>
</evidence>
<dbReference type="InterPro" id="IPR011990">
    <property type="entry name" value="TPR-like_helical_dom_sf"/>
</dbReference>